<keyword evidence="4" id="KW-1185">Reference proteome</keyword>
<dbReference type="SUPFAM" id="SSF52058">
    <property type="entry name" value="L domain-like"/>
    <property type="match status" value="2"/>
</dbReference>
<comment type="caution">
    <text evidence="3">The sequence shown here is derived from an EMBL/GenBank/DDBJ whole genome shotgun (WGS) entry which is preliminary data.</text>
</comment>
<sequence>MPRGICELTCLQTLSKVIIGGDDEFKISDLKGLLHLQGQLCIEGLHKVINVTHAKEANLQQLMGLRNLEMKWSDSFVASRNEVIAYQVLEELRPFEKLTSLAIISYMGTKFPSWVGDSTFVCLTQLTLRGCRSCTRLPTLGHLPSLQKLYVESMNGLKRLGSELLGPPNSRRGVSFPSLEVLEFKDMQGWEEWSTSDGDEARSFPCLHEISIMSCPKLHVVAVELVPSVRILCIKECSIAVLTSMVSVSSSVLRLTVWNIKGLTQLHVEVLENIRAVEYLRILQCDELTYLWESEAKASENLVNLQKLEVSECANLVSVGEKKEKVVTSFESFKEIEINNCPRLENYDCPNNIEKLKISGCGSVTSLTFPTTHDTPSTLKILNIEDCDNLETSWLLDNFLSSLEYLVIYRMPKLRLFPEGCLVHLTTLIVSSCDNLESIPEHGFGFLPFLCLKSLLINNCKNLKSFPYERLRRLTSLEYMWISYCPSMDYFFPCGSWPPNLSNLSIGSLKKPISEWGLQNFPASLVTLILYGENSGATPFAKAEDHTRNISTTSSFLLPSSLTYLYITDFMDIQSISIGLQHLTCLEELVIYSCPNLRDLPVTLLPSLSRFWVKYCPKLRKKCHSRKGKYWPVISQIPDLDVE</sequence>
<evidence type="ECO:0000313" key="4">
    <source>
        <dbReference type="Proteomes" id="UP001229421"/>
    </source>
</evidence>
<name>A0AAD8KS84_TARER</name>
<dbReference type="InterPro" id="IPR057135">
    <property type="entry name" value="At4g27190-like_LRR"/>
</dbReference>
<feature type="domain" description="R13L1/DRL21-like LRR repeat region" evidence="2">
    <location>
        <begin position="27"/>
        <end position="154"/>
    </location>
</feature>
<dbReference type="Gene3D" id="3.80.10.10">
    <property type="entry name" value="Ribonuclease Inhibitor"/>
    <property type="match status" value="3"/>
</dbReference>
<dbReference type="Pfam" id="PF23247">
    <property type="entry name" value="LRR_RPS2"/>
    <property type="match status" value="1"/>
</dbReference>
<accession>A0AAD8KS84</accession>
<protein>
    <submittedName>
        <fullName evidence="3">Uncharacterized protein</fullName>
    </submittedName>
</protein>
<dbReference type="InterPro" id="IPR032675">
    <property type="entry name" value="LRR_dom_sf"/>
</dbReference>
<gene>
    <name evidence="3" type="ORF">QVD17_17423</name>
</gene>
<dbReference type="PANTHER" id="PTHR47186:SF33">
    <property type="entry name" value="NB-ARC DOMAIN-CONTAINING PROTEIN"/>
    <property type="match status" value="1"/>
</dbReference>
<feature type="domain" description="Disease resistance protein At4g27190-like leucine-rich repeats" evidence="1">
    <location>
        <begin position="250"/>
        <end position="346"/>
    </location>
</feature>
<dbReference type="PANTHER" id="PTHR47186">
    <property type="entry name" value="LEUCINE-RICH REPEAT-CONTAINING PROTEIN 57"/>
    <property type="match status" value="1"/>
</dbReference>
<dbReference type="Pfam" id="PF25019">
    <property type="entry name" value="LRR_R13L1-DRL21"/>
    <property type="match status" value="1"/>
</dbReference>
<organism evidence="3 4">
    <name type="scientific">Tagetes erecta</name>
    <name type="common">African marigold</name>
    <dbReference type="NCBI Taxonomy" id="13708"/>
    <lineage>
        <taxon>Eukaryota</taxon>
        <taxon>Viridiplantae</taxon>
        <taxon>Streptophyta</taxon>
        <taxon>Embryophyta</taxon>
        <taxon>Tracheophyta</taxon>
        <taxon>Spermatophyta</taxon>
        <taxon>Magnoliopsida</taxon>
        <taxon>eudicotyledons</taxon>
        <taxon>Gunneridae</taxon>
        <taxon>Pentapetalae</taxon>
        <taxon>asterids</taxon>
        <taxon>campanulids</taxon>
        <taxon>Asterales</taxon>
        <taxon>Asteraceae</taxon>
        <taxon>Asteroideae</taxon>
        <taxon>Heliantheae alliance</taxon>
        <taxon>Tageteae</taxon>
        <taxon>Tagetes</taxon>
    </lineage>
</organism>
<dbReference type="Proteomes" id="UP001229421">
    <property type="component" value="Unassembled WGS sequence"/>
</dbReference>
<reference evidence="3" key="1">
    <citation type="journal article" date="2023" name="bioRxiv">
        <title>Improved chromosome-level genome assembly for marigold (Tagetes erecta).</title>
        <authorList>
            <person name="Jiang F."/>
            <person name="Yuan L."/>
            <person name="Wang S."/>
            <person name="Wang H."/>
            <person name="Xu D."/>
            <person name="Wang A."/>
            <person name="Fan W."/>
        </authorList>
    </citation>
    <scope>NUCLEOTIDE SEQUENCE</scope>
    <source>
        <strain evidence="3">WSJ</strain>
        <tissue evidence="3">Leaf</tissue>
    </source>
</reference>
<proteinExistence type="predicted"/>
<evidence type="ECO:0000313" key="3">
    <source>
        <dbReference type="EMBL" id="KAK1428585.1"/>
    </source>
</evidence>
<evidence type="ECO:0000259" key="1">
    <source>
        <dbReference type="Pfam" id="PF23247"/>
    </source>
</evidence>
<dbReference type="AlphaFoldDB" id="A0AAD8KS84"/>
<dbReference type="EMBL" id="JAUHHV010000004">
    <property type="protein sequence ID" value="KAK1428585.1"/>
    <property type="molecule type" value="Genomic_DNA"/>
</dbReference>
<dbReference type="InterPro" id="IPR056789">
    <property type="entry name" value="LRR_R13L1-DRL21"/>
</dbReference>
<evidence type="ECO:0000259" key="2">
    <source>
        <dbReference type="Pfam" id="PF25019"/>
    </source>
</evidence>